<keyword evidence="11" id="KW-1185">Reference proteome</keyword>
<comment type="subcellular location">
    <subcellularLocation>
        <location evidence="1">Membrane</location>
        <topology evidence="1">Multi-pass membrane protein</topology>
    </subcellularLocation>
</comment>
<dbReference type="GO" id="GO:0005886">
    <property type="term" value="C:plasma membrane"/>
    <property type="evidence" value="ECO:0007669"/>
    <property type="project" value="TreeGrafter"/>
</dbReference>
<feature type="transmembrane region" description="Helical" evidence="9">
    <location>
        <begin position="127"/>
        <end position="148"/>
    </location>
</feature>
<evidence type="ECO:0000256" key="3">
    <source>
        <dbReference type="ARBA" id="ARBA00022448"/>
    </source>
</evidence>
<dbReference type="InterPro" id="IPR001734">
    <property type="entry name" value="Na/solute_symporter"/>
</dbReference>
<proteinExistence type="inferred from homology"/>
<dbReference type="Gene3D" id="1.20.1730.10">
    <property type="entry name" value="Sodium/glucose cotransporter"/>
    <property type="match status" value="1"/>
</dbReference>
<dbReference type="AlphaFoldDB" id="A0AAV3URQ3"/>
<feature type="transmembrane region" description="Helical" evidence="9">
    <location>
        <begin position="319"/>
        <end position="348"/>
    </location>
</feature>
<evidence type="ECO:0000256" key="2">
    <source>
        <dbReference type="ARBA" id="ARBA00006434"/>
    </source>
</evidence>
<dbReference type="Proteomes" id="UP001501729">
    <property type="component" value="Unassembled WGS sequence"/>
</dbReference>
<accession>A0AAV3URQ3</accession>
<keyword evidence="5 9" id="KW-1133">Transmembrane helix</keyword>
<feature type="transmembrane region" description="Helical" evidence="9">
    <location>
        <begin position="273"/>
        <end position="299"/>
    </location>
</feature>
<comment type="caution">
    <text evidence="10">The sequence shown here is derived from an EMBL/GenBank/DDBJ whole genome shotgun (WGS) entry which is preliminary data.</text>
</comment>
<evidence type="ECO:0000256" key="1">
    <source>
        <dbReference type="ARBA" id="ARBA00004141"/>
    </source>
</evidence>
<dbReference type="NCBIfam" id="TIGR00813">
    <property type="entry name" value="sss"/>
    <property type="match status" value="1"/>
</dbReference>
<dbReference type="PANTHER" id="PTHR48086:SF7">
    <property type="entry name" value="SODIUM-SOLUTE SYMPORTER-RELATED"/>
    <property type="match status" value="1"/>
</dbReference>
<feature type="transmembrane region" description="Helical" evidence="9">
    <location>
        <begin position="368"/>
        <end position="387"/>
    </location>
</feature>
<comment type="similarity">
    <text evidence="2 7">Belongs to the sodium:solute symporter (SSF) (TC 2.A.21) family.</text>
</comment>
<dbReference type="InterPro" id="IPR038377">
    <property type="entry name" value="Na/Glc_symporter_sf"/>
</dbReference>
<feature type="transmembrane region" description="Helical" evidence="9">
    <location>
        <begin position="393"/>
        <end position="415"/>
    </location>
</feature>
<feature type="transmembrane region" description="Helical" evidence="9">
    <location>
        <begin position="12"/>
        <end position="31"/>
    </location>
</feature>
<feature type="transmembrane region" description="Helical" evidence="9">
    <location>
        <begin position="84"/>
        <end position="106"/>
    </location>
</feature>
<evidence type="ECO:0000256" key="9">
    <source>
        <dbReference type="SAM" id="Phobius"/>
    </source>
</evidence>
<protein>
    <submittedName>
        <fullName evidence="10">Sodium:solute symporter family protein</fullName>
    </submittedName>
</protein>
<dbReference type="Pfam" id="PF00474">
    <property type="entry name" value="SSF"/>
    <property type="match status" value="1"/>
</dbReference>
<keyword evidence="6 9" id="KW-0472">Membrane</keyword>
<feature type="transmembrane region" description="Helical" evidence="9">
    <location>
        <begin position="231"/>
        <end position="252"/>
    </location>
</feature>
<feature type="region of interest" description="Disordered" evidence="8">
    <location>
        <begin position="492"/>
        <end position="515"/>
    </location>
</feature>
<feature type="transmembrane region" description="Helical" evidence="9">
    <location>
        <begin position="154"/>
        <end position="178"/>
    </location>
</feature>
<dbReference type="CDD" id="cd10322">
    <property type="entry name" value="SLC5sbd"/>
    <property type="match status" value="1"/>
</dbReference>
<evidence type="ECO:0000256" key="4">
    <source>
        <dbReference type="ARBA" id="ARBA00022692"/>
    </source>
</evidence>
<feature type="transmembrane region" description="Helical" evidence="9">
    <location>
        <begin position="190"/>
        <end position="211"/>
    </location>
</feature>
<sequence>MAVIHYHMVREIIAGIVIVYIIGMLGIGYYFHQKGIADLEDFFLAGKGAPWYLIALSFFATAIGAGGTIGLSASTFEAESITAFWSYGIAIFSFFIVAFLLGHKLPKTRNITIPSMLEDRYDEKTRAAAVPFYLLRFISTLGAQWLAAGTIISFLFADAITVTEAAIIGAIIITAYTVMGGMSAVMWTDFVQGCILFVGLWLLAIMGMMNLGGFSSATSQVTDVAPQAFDLFAMKWTLIAGYVVTLVPTMLVRQGYLQRIMSAKSPRDGFVGTTLNGFIGLAFIPVPLIIGAIGLVMYADIQNPQLIMPQMAMDILPDWLAGVVLAALAAAIMSSGDSFLLSGSSNVVDDIYLRYLNPDAGRDKQTTVSQVTVVGLMIFSLGLALIVPGIIDLIVFGAVALTGGVLVPWLATFYWPRGTSDAAFWSLIVGAGLTVAWWWVGYFAGTSEYMGLHPVFVGLPMSILLFFGISLMQEPEYEKALATARKHNLEDLERKTKRAMNRGEQRQPPTIEDTD</sequence>
<evidence type="ECO:0000313" key="11">
    <source>
        <dbReference type="Proteomes" id="UP001501729"/>
    </source>
</evidence>
<dbReference type="EMBL" id="BAABKX010000030">
    <property type="protein sequence ID" value="GAA5065391.1"/>
    <property type="molecule type" value="Genomic_DNA"/>
</dbReference>
<dbReference type="PANTHER" id="PTHR48086">
    <property type="entry name" value="SODIUM/PROLINE SYMPORTER-RELATED"/>
    <property type="match status" value="1"/>
</dbReference>
<feature type="transmembrane region" description="Helical" evidence="9">
    <location>
        <begin position="452"/>
        <end position="472"/>
    </location>
</feature>
<evidence type="ECO:0000256" key="8">
    <source>
        <dbReference type="SAM" id="MobiDB-lite"/>
    </source>
</evidence>
<feature type="transmembrane region" description="Helical" evidence="9">
    <location>
        <begin position="51"/>
        <end position="72"/>
    </location>
</feature>
<gene>
    <name evidence="10" type="ORF">GCM10025751_56260</name>
</gene>
<organism evidence="10 11">
    <name type="scientific">Haladaptatus pallidirubidus</name>
    <dbReference type="NCBI Taxonomy" id="1008152"/>
    <lineage>
        <taxon>Archaea</taxon>
        <taxon>Methanobacteriati</taxon>
        <taxon>Methanobacteriota</taxon>
        <taxon>Stenosarchaea group</taxon>
        <taxon>Halobacteria</taxon>
        <taxon>Halobacteriales</taxon>
        <taxon>Haladaptataceae</taxon>
        <taxon>Haladaptatus</taxon>
    </lineage>
</organism>
<evidence type="ECO:0000313" key="10">
    <source>
        <dbReference type="EMBL" id="GAA5065391.1"/>
    </source>
</evidence>
<feature type="transmembrane region" description="Helical" evidence="9">
    <location>
        <begin position="422"/>
        <end position="440"/>
    </location>
</feature>
<name>A0AAV3URQ3_9EURY</name>
<keyword evidence="4 9" id="KW-0812">Transmembrane</keyword>
<keyword evidence="3" id="KW-0813">Transport</keyword>
<evidence type="ECO:0000256" key="5">
    <source>
        <dbReference type="ARBA" id="ARBA00022989"/>
    </source>
</evidence>
<dbReference type="InterPro" id="IPR050277">
    <property type="entry name" value="Sodium:Solute_Symporter"/>
</dbReference>
<evidence type="ECO:0000256" key="6">
    <source>
        <dbReference type="ARBA" id="ARBA00023136"/>
    </source>
</evidence>
<evidence type="ECO:0000256" key="7">
    <source>
        <dbReference type="RuleBase" id="RU362091"/>
    </source>
</evidence>
<dbReference type="PROSITE" id="PS50283">
    <property type="entry name" value="NA_SOLUT_SYMP_3"/>
    <property type="match status" value="1"/>
</dbReference>
<reference evidence="10 11" key="1">
    <citation type="journal article" date="2019" name="Int. J. Syst. Evol. Microbiol.">
        <title>The Global Catalogue of Microorganisms (GCM) 10K type strain sequencing project: providing services to taxonomists for standard genome sequencing and annotation.</title>
        <authorList>
            <consortium name="The Broad Institute Genomics Platform"/>
            <consortium name="The Broad Institute Genome Sequencing Center for Infectious Disease"/>
            <person name="Wu L."/>
            <person name="Ma J."/>
        </authorList>
    </citation>
    <scope>NUCLEOTIDE SEQUENCE [LARGE SCALE GENOMIC DNA]</scope>
    <source>
        <strain evidence="10 11">JCM 17504</strain>
    </source>
</reference>
<dbReference type="GO" id="GO:0022857">
    <property type="term" value="F:transmembrane transporter activity"/>
    <property type="evidence" value="ECO:0007669"/>
    <property type="project" value="InterPro"/>
</dbReference>